<dbReference type="Proteomes" id="UP000039324">
    <property type="component" value="Unassembled WGS sequence"/>
</dbReference>
<keyword evidence="5" id="KW-1185">Reference proteome</keyword>
<name>A0A0G4J654_PLABS</name>
<dbReference type="Proteomes" id="UP000290189">
    <property type="component" value="Unassembled WGS sequence"/>
</dbReference>
<dbReference type="STRING" id="37360.A0A0G4J654"/>
<evidence type="ECO:0000259" key="2">
    <source>
        <dbReference type="Pfam" id="PF16531"/>
    </source>
</evidence>
<evidence type="ECO:0000256" key="1">
    <source>
        <dbReference type="SAM" id="MobiDB-lite"/>
    </source>
</evidence>
<accession>A0A0G4J654</accession>
<dbReference type="Gene3D" id="2.170.210.20">
    <property type="entry name" value="Spindle assembly abnormal protein 6, N-terminal domain"/>
    <property type="match status" value="1"/>
</dbReference>
<dbReference type="PANTHER" id="PTHR34230">
    <property type="entry name" value="ASSEMBLY ABNORMAL PROTEIN 6, PUTATIVE-RELATED"/>
    <property type="match status" value="1"/>
</dbReference>
<sequence>MVLGSARPSHTTHNTTTTPMSQQDRQRLYDNVEGVGAYDADPSIDPGYRVLFERELAVEVRHPAAGAQGGKPDETGDAGQLELISARIFIQGSDDAPDSVRLDLTCESDLFFYHRCTLDADKFDDLRSAQQIGVAFTTLPAVLIKAVNDCIQSAHEHIAILEVRPDGNGTLRFLQNVANLRYAELVSLPMTKVAEGVLRDLVTYRYHLVKGRLAQQCQRVERVMQVVRARHPALLALLCPIADDVP</sequence>
<dbReference type="AlphaFoldDB" id="A0A0G4J654"/>
<dbReference type="PANTHER" id="PTHR34230:SF2">
    <property type="entry name" value="SPINDLE ASSEMBLY ABNORMAL PROTEIN 6 N-TERMINAL DOMAIN-CONTAINING PROTEIN"/>
    <property type="match status" value="1"/>
</dbReference>
<protein>
    <recommendedName>
        <fullName evidence="2">Spindle assembly abnormal protein 6 N-terminal domain-containing protein</fullName>
    </recommendedName>
</protein>
<reference evidence="4 6" key="2">
    <citation type="submission" date="2018-03" db="EMBL/GenBank/DDBJ databases">
        <authorList>
            <person name="Fogelqvist J."/>
        </authorList>
    </citation>
    <scope>NUCLEOTIDE SEQUENCE [LARGE SCALE GENOMIC DNA]</scope>
</reference>
<dbReference type="Pfam" id="PF16531">
    <property type="entry name" value="SAS-6_N"/>
    <property type="match status" value="1"/>
</dbReference>
<evidence type="ECO:0000313" key="3">
    <source>
        <dbReference type="EMBL" id="CEP03088.1"/>
    </source>
</evidence>
<dbReference type="EMBL" id="OVEO01000019">
    <property type="protein sequence ID" value="SPR01752.1"/>
    <property type="molecule type" value="Genomic_DNA"/>
</dbReference>
<keyword evidence="4" id="KW-0496">Mitochondrion</keyword>
<feature type="domain" description="Spindle assembly abnormal protein 6 N-terminal" evidence="2">
    <location>
        <begin position="51"/>
        <end position="189"/>
    </location>
</feature>
<geneLocation type="mitochondrion" evidence="4"/>
<reference evidence="3 5" key="1">
    <citation type="submission" date="2015-02" db="EMBL/GenBank/DDBJ databases">
        <authorList>
            <person name="Chooi Y.-H."/>
        </authorList>
    </citation>
    <scope>NUCLEOTIDE SEQUENCE [LARGE SCALE GENOMIC DNA]</scope>
    <source>
        <strain evidence="3">E3</strain>
    </source>
</reference>
<dbReference type="InterPro" id="IPR038558">
    <property type="entry name" value="SAS-6_N_sf"/>
</dbReference>
<feature type="region of interest" description="Disordered" evidence="1">
    <location>
        <begin position="1"/>
        <end position="25"/>
    </location>
</feature>
<dbReference type="InterPro" id="IPR032396">
    <property type="entry name" value="SAS-6_N"/>
</dbReference>
<dbReference type="EMBL" id="CDSF01000140">
    <property type="protein sequence ID" value="CEP03088.1"/>
    <property type="molecule type" value="Genomic_DNA"/>
</dbReference>
<proteinExistence type="predicted"/>
<dbReference type="OMA" id="RQHITFR"/>
<evidence type="ECO:0000313" key="4">
    <source>
        <dbReference type="EMBL" id="SPR01752.1"/>
    </source>
</evidence>
<evidence type="ECO:0000313" key="6">
    <source>
        <dbReference type="Proteomes" id="UP000290189"/>
    </source>
</evidence>
<evidence type="ECO:0000313" key="5">
    <source>
        <dbReference type="Proteomes" id="UP000039324"/>
    </source>
</evidence>
<dbReference type="OrthoDB" id="49058at2759"/>
<gene>
    <name evidence="3" type="ORF">PBRA_009306</name>
    <name evidence="4" type="ORF">PLBR_LOCUS8967</name>
</gene>
<organism evidence="3 5">
    <name type="scientific">Plasmodiophora brassicae</name>
    <name type="common">Clubroot disease agent</name>
    <dbReference type="NCBI Taxonomy" id="37360"/>
    <lineage>
        <taxon>Eukaryota</taxon>
        <taxon>Sar</taxon>
        <taxon>Rhizaria</taxon>
        <taxon>Endomyxa</taxon>
        <taxon>Phytomyxea</taxon>
        <taxon>Plasmodiophorida</taxon>
        <taxon>Plasmodiophoridae</taxon>
        <taxon>Plasmodiophora</taxon>
    </lineage>
</organism>